<dbReference type="InterPro" id="IPR032687">
    <property type="entry name" value="AraC-type_N"/>
</dbReference>
<evidence type="ECO:0000256" key="3">
    <source>
        <dbReference type="ARBA" id="ARBA00023163"/>
    </source>
</evidence>
<dbReference type="InterPro" id="IPR018060">
    <property type="entry name" value="HTH_AraC"/>
</dbReference>
<dbReference type="PROSITE" id="PS01124">
    <property type="entry name" value="HTH_ARAC_FAMILY_2"/>
    <property type="match status" value="1"/>
</dbReference>
<keyword evidence="3" id="KW-0804">Transcription</keyword>
<keyword evidence="6" id="KW-1185">Reference proteome</keyword>
<keyword evidence="1" id="KW-0805">Transcription regulation</keyword>
<organism evidence="5 6">
    <name type="scientific">Rhodococcus pseudokoreensis</name>
    <dbReference type="NCBI Taxonomy" id="2811421"/>
    <lineage>
        <taxon>Bacteria</taxon>
        <taxon>Bacillati</taxon>
        <taxon>Actinomycetota</taxon>
        <taxon>Actinomycetes</taxon>
        <taxon>Mycobacteriales</taxon>
        <taxon>Nocardiaceae</taxon>
        <taxon>Rhodococcus</taxon>
    </lineage>
</organism>
<dbReference type="PANTHER" id="PTHR47894:SF4">
    <property type="entry name" value="HTH-TYPE TRANSCRIPTIONAL REGULATOR GADX"/>
    <property type="match status" value="1"/>
</dbReference>
<dbReference type="Pfam" id="PF12625">
    <property type="entry name" value="Arabinose_bd"/>
    <property type="match status" value="1"/>
</dbReference>
<dbReference type="Gene3D" id="1.10.10.60">
    <property type="entry name" value="Homeodomain-like"/>
    <property type="match status" value="1"/>
</dbReference>
<dbReference type="Pfam" id="PF12833">
    <property type="entry name" value="HTH_18"/>
    <property type="match status" value="1"/>
</dbReference>
<evidence type="ECO:0000313" key="6">
    <source>
        <dbReference type="Proteomes" id="UP000662986"/>
    </source>
</evidence>
<name>A0A974W8A2_9NOCA</name>
<gene>
    <name evidence="5" type="ORF">JWS13_29565</name>
</gene>
<evidence type="ECO:0000313" key="5">
    <source>
        <dbReference type="EMBL" id="QSE92465.1"/>
    </source>
</evidence>
<dbReference type="SUPFAM" id="SSF46689">
    <property type="entry name" value="Homeodomain-like"/>
    <property type="match status" value="1"/>
</dbReference>
<evidence type="ECO:0000259" key="4">
    <source>
        <dbReference type="PROSITE" id="PS01124"/>
    </source>
</evidence>
<dbReference type="EMBL" id="CP070619">
    <property type="protein sequence ID" value="QSE92465.1"/>
    <property type="molecule type" value="Genomic_DNA"/>
</dbReference>
<dbReference type="Proteomes" id="UP000662986">
    <property type="component" value="Chromosome"/>
</dbReference>
<sequence length="332" mass="36106">MVDLIRASALANFGDLVTDLGGDPDAVLLAHGVDPVVAGDHERFLTYTAVATVIGGAAKELGHPDFGLQLARRQSIDILGPIAVIARHADTVADALDGVSRYLHTYSPSIATELRRDAAASEFTFTVLLRQLPHRDLMVELSLGIGLGALRLLVAPDFVPLRVTVQHARSAEPEAYEKLFGCPIEFEGTQNCLTLPNSALNQRIHGSDSAARALAEKYLAPIRPDLAVADHVHDLIQRLLPLNQASLVHVAREMSLHPRVLQRRLAESDTTFEAILDDIRRTSAQRLSATGLQVAQIARMLGYTEQSSYTRACQRWFGQSPRQLISALTPGP</sequence>
<evidence type="ECO:0000256" key="1">
    <source>
        <dbReference type="ARBA" id="ARBA00023015"/>
    </source>
</evidence>
<evidence type="ECO:0000256" key="2">
    <source>
        <dbReference type="ARBA" id="ARBA00023125"/>
    </source>
</evidence>
<reference evidence="5 6" key="1">
    <citation type="journal article" date="2021" name="Microbiol. Resour. Announc.">
        <title>Complete Genome Sequences of Two Rhodococcus sp. Strains with Large and Linear Chromosomes, Isolated from Apple Rhizosphere.</title>
        <authorList>
            <person name="Benning S."/>
            <person name="Brugnone N."/>
            <person name="Siani R."/>
            <person name="Kublik S."/>
            <person name="Schloter M."/>
            <person name="Rad V."/>
        </authorList>
    </citation>
    <scope>NUCLEOTIDE SEQUENCE [LARGE SCALE GENOMIC DNA]</scope>
    <source>
        <strain evidence="5 6">R79</strain>
    </source>
</reference>
<dbReference type="RefSeq" id="WP_206008946.1">
    <property type="nucleotide sequence ID" value="NZ_CP070619.1"/>
</dbReference>
<reference evidence="5 6" key="2">
    <citation type="journal article" date="2022" name="Arch. Microbiol.">
        <title>Rhodococcus pseudokoreensis sp. nov. isolated from the rhizosphere of young M26 apple rootstocks.</title>
        <authorList>
            <person name="Kampfer P."/>
            <person name="Glaeser S.P."/>
            <person name="Blom J."/>
            <person name="Wolf J."/>
            <person name="Benning S."/>
            <person name="Schloter M."/>
            <person name="Neumann-Schaal M."/>
        </authorList>
    </citation>
    <scope>NUCLEOTIDE SEQUENCE [LARGE SCALE GENOMIC DNA]</scope>
    <source>
        <strain evidence="5 6">R79</strain>
    </source>
</reference>
<dbReference type="PANTHER" id="PTHR47894">
    <property type="entry name" value="HTH-TYPE TRANSCRIPTIONAL REGULATOR GADX"/>
    <property type="match status" value="1"/>
</dbReference>
<proteinExistence type="predicted"/>
<protein>
    <submittedName>
        <fullName evidence="5">AraC family transcriptional regulator</fullName>
    </submittedName>
</protein>
<dbReference type="SMART" id="SM00342">
    <property type="entry name" value="HTH_ARAC"/>
    <property type="match status" value="1"/>
</dbReference>
<keyword evidence="2" id="KW-0238">DNA-binding</keyword>
<feature type="domain" description="HTH araC/xylS-type" evidence="4">
    <location>
        <begin position="230"/>
        <end position="327"/>
    </location>
</feature>
<accession>A0A974W8A2</accession>
<dbReference type="InterPro" id="IPR009057">
    <property type="entry name" value="Homeodomain-like_sf"/>
</dbReference>